<reference evidence="4" key="1">
    <citation type="submission" date="2020-11" db="EMBL/GenBank/DDBJ databases">
        <title>Isolation and identification of active actinomycetes.</title>
        <authorList>
            <person name="Yu B."/>
        </authorList>
    </citation>
    <scope>NUCLEOTIDE SEQUENCE</scope>
    <source>
        <strain evidence="4">NEAU-YB345</strain>
    </source>
</reference>
<keyword evidence="5" id="KW-1185">Reference proteome</keyword>
<keyword evidence="3" id="KW-0732">Signal</keyword>
<feature type="transmembrane region" description="Helical" evidence="2">
    <location>
        <begin position="440"/>
        <end position="461"/>
    </location>
</feature>
<proteinExistence type="predicted"/>
<evidence type="ECO:0000256" key="3">
    <source>
        <dbReference type="SAM" id="SignalP"/>
    </source>
</evidence>
<feature type="compositionally biased region" description="Polar residues" evidence="1">
    <location>
        <begin position="146"/>
        <end position="161"/>
    </location>
</feature>
<evidence type="ECO:0000256" key="2">
    <source>
        <dbReference type="SAM" id="Phobius"/>
    </source>
</evidence>
<keyword evidence="2" id="KW-1133">Transmembrane helix</keyword>
<feature type="compositionally biased region" description="Gly residues" evidence="1">
    <location>
        <begin position="162"/>
        <end position="241"/>
    </location>
</feature>
<dbReference type="AlphaFoldDB" id="A0A931FH57"/>
<dbReference type="Proteomes" id="UP000657385">
    <property type="component" value="Unassembled WGS sequence"/>
</dbReference>
<evidence type="ECO:0000313" key="4">
    <source>
        <dbReference type="EMBL" id="MBF9073278.1"/>
    </source>
</evidence>
<protein>
    <recommendedName>
        <fullName evidence="6">LPXTG cell wall anchor domain-containing protein</fullName>
    </recommendedName>
</protein>
<sequence>MALVGASVIVGAPSASAADDSFATTCNPPIGGAVHGTTVVAISSSNASPSVGDTVNITWHFVQAASQNPGYVDLAANSVLPTGDLSVGGAQSSTLAMTGTRTNPPIPKNSPMVLSDMTATIKLTSAGSVTFTPKDYNVNVMSTNTSCTPDATPSPGLTLQVGSGGGTTGGTSGGTSGGTTGGTGGTGGTTGGSTGGTTSGGTTSGGTTSGGTTTGGNTGGSTGGSTTGGGSTGGTGGGGTSFPGTPETVDYACVTPIGNVSAKPQITISAVKSGSSYKLTESFASGVSSSPVALPAGSMTPKTTVAVAGADNGTLTLNGPANSAAIPANTPIKPSDMTGSYTPGHTGKVTFATGVLTISALGTTTTCTPSPAPAPSLTLQVTAAGSGGITGGSASGGSSGSGSSGGAAATGGSGSSGSAGSAGTSGGLAETGGSNAPYQALGLVGGTILLLGAAVFVLTPWRRLRRQR</sequence>
<organism evidence="4 5">
    <name type="scientific">Streptacidiphilus fuscans</name>
    <dbReference type="NCBI Taxonomy" id="2789292"/>
    <lineage>
        <taxon>Bacteria</taxon>
        <taxon>Bacillati</taxon>
        <taxon>Actinomycetota</taxon>
        <taxon>Actinomycetes</taxon>
        <taxon>Kitasatosporales</taxon>
        <taxon>Streptomycetaceae</taxon>
        <taxon>Streptacidiphilus</taxon>
    </lineage>
</organism>
<feature type="region of interest" description="Disordered" evidence="1">
    <location>
        <begin position="146"/>
        <end position="243"/>
    </location>
</feature>
<evidence type="ECO:0000256" key="1">
    <source>
        <dbReference type="SAM" id="MobiDB-lite"/>
    </source>
</evidence>
<evidence type="ECO:0008006" key="6">
    <source>
        <dbReference type="Google" id="ProtNLM"/>
    </source>
</evidence>
<keyword evidence="2" id="KW-0812">Transmembrane</keyword>
<feature type="signal peptide" evidence="3">
    <location>
        <begin position="1"/>
        <end position="17"/>
    </location>
</feature>
<feature type="chain" id="PRO_5037505035" description="LPXTG cell wall anchor domain-containing protein" evidence="3">
    <location>
        <begin position="18"/>
        <end position="468"/>
    </location>
</feature>
<evidence type="ECO:0000313" key="5">
    <source>
        <dbReference type="Proteomes" id="UP000657385"/>
    </source>
</evidence>
<gene>
    <name evidence="4" type="ORF">I2501_35225</name>
</gene>
<accession>A0A931FH57</accession>
<keyword evidence="2" id="KW-0472">Membrane</keyword>
<feature type="region of interest" description="Disordered" evidence="1">
    <location>
        <begin position="390"/>
        <end position="427"/>
    </location>
</feature>
<feature type="compositionally biased region" description="Gly residues" evidence="1">
    <location>
        <begin position="390"/>
        <end position="417"/>
    </location>
</feature>
<name>A0A931FH57_9ACTN</name>
<comment type="caution">
    <text evidence="4">The sequence shown here is derived from an EMBL/GenBank/DDBJ whole genome shotgun (WGS) entry which is preliminary data.</text>
</comment>
<dbReference type="EMBL" id="JADPRT010000021">
    <property type="protein sequence ID" value="MBF9073278.1"/>
    <property type="molecule type" value="Genomic_DNA"/>
</dbReference>
<feature type="region of interest" description="Disordered" evidence="1">
    <location>
        <begin position="319"/>
        <end position="341"/>
    </location>
</feature>